<dbReference type="Gene3D" id="2.60.20.10">
    <property type="entry name" value="Crystallins"/>
    <property type="match status" value="2"/>
</dbReference>
<dbReference type="SUPFAM" id="SSF49695">
    <property type="entry name" value="gamma-Crystallin-like"/>
    <property type="match status" value="2"/>
</dbReference>
<dbReference type="HOGENOM" id="CLU_381699_0_0_6"/>
<dbReference type="GO" id="GO:0016740">
    <property type="term" value="F:transferase activity"/>
    <property type="evidence" value="ECO:0007669"/>
    <property type="project" value="UniProtKB-KW"/>
</dbReference>
<keyword evidence="1" id="KW-0732">Signal</keyword>
<dbReference type="AlphaFoldDB" id="A0A0U1R1J9"/>
<dbReference type="InterPro" id="IPR016181">
    <property type="entry name" value="Acyl_CoA_acyltransferase"/>
</dbReference>
<organism evidence="2 3">
    <name type="scientific">Yersinia pseudotuberculosis serotype O:1b (strain IP 31758)</name>
    <dbReference type="NCBI Taxonomy" id="349747"/>
    <lineage>
        <taxon>Bacteria</taxon>
        <taxon>Pseudomonadati</taxon>
        <taxon>Pseudomonadota</taxon>
        <taxon>Gammaproteobacteria</taxon>
        <taxon>Enterobacterales</taxon>
        <taxon>Yersiniaceae</taxon>
        <taxon>Yersinia</taxon>
    </lineage>
</organism>
<feature type="chain" id="PRO_5006714107" evidence="1">
    <location>
        <begin position="22"/>
        <end position="815"/>
    </location>
</feature>
<accession>A0A0U1R1J9</accession>
<proteinExistence type="predicted"/>
<feature type="signal peptide" evidence="1">
    <location>
        <begin position="1"/>
        <end position="21"/>
    </location>
</feature>
<evidence type="ECO:0000313" key="3">
    <source>
        <dbReference type="Proteomes" id="UP000002412"/>
    </source>
</evidence>
<protein>
    <submittedName>
        <fullName evidence="2">Acetyltransferase, GNAT family domain protein</fullName>
    </submittedName>
</protein>
<evidence type="ECO:0000313" key="2">
    <source>
        <dbReference type="EMBL" id="ABS49081.1"/>
    </source>
</evidence>
<dbReference type="EMBL" id="CP000720">
    <property type="protein sequence ID" value="ABS49081.1"/>
    <property type="molecule type" value="Genomic_DNA"/>
</dbReference>
<sequence>MKITNKLLISIVSAISFSAYSNDINDAKVCFYELENFSGESFCAYEGESQSPINSDFDNEIKSISIPPGMVITLYDGIDFSGIEKKLKNDVNLKDIKSFGLYNKINSYRIDPAVCFYTEDKFQGDSMCLAASQHIDLYSDTEGFANSERIILPIRNDSIKSIKVPIGMMTTIYKNDNFNAPFFELTENINLEKLKTLAMDNQLTSLKVSEKKGLHCNQKCIILEKHEINLPESFGEYWHDSRLVNKQVILSFNSRGGGGNDEYQINLKNGPEISILKNEITFSDYNMITKFSFNRIDNLDNLSFILQIEKDVVKVQYIQTLDDQLIDLSPITSFKWQKMIDDIPTLTIQNKNTDKPLILNKSIITADTGDQNWEKRDIGNISQIICAFTPFLNLYNYIVQGTCRQLDGIIFSADQYFNSNTKGKTLHIAGKSRPLKPSSLTEKSTDRRHENKMILTYIDNVNNNQSLSLPAVAKACMVSIHSLLSTRQTRQVRPQCIDWTLEIMTDFTLLFGGSLRTWNTEYFGRIIQSIITTGSTGVAVENTEAEKRLSEAVKKTVMSQSIDSAISQIKSAFDYAQLNYLSYSLFYSSDDTPSHVEQLPLGIYELLLASFVYKPTLPTIIEHSEPVEQHELAFEIEVLPSLFPEDAKLSDTEIEHAQTLRRKISETIAQWGQQYQGTHTNDDVDEEIDSGVNANLSKLLHAGHIVTGIIHRRLVINRPGEIYVVVKLRGEIIAIVLADRFNNRDEVELVASATLPDYVLSPHNEGTVRGAGTAAVYELARYLQQQGAKTLFSEVISQPSARVKQKVGFTFKSEF</sequence>
<dbReference type="RefSeq" id="WP_012105699.1">
    <property type="nucleotide sequence ID" value="NC_009708.1"/>
</dbReference>
<evidence type="ECO:0000256" key="1">
    <source>
        <dbReference type="SAM" id="SignalP"/>
    </source>
</evidence>
<dbReference type="Gene3D" id="3.40.630.30">
    <property type="match status" value="1"/>
</dbReference>
<keyword evidence="2" id="KW-0808">Transferase</keyword>
<reference evidence="2 3" key="1">
    <citation type="journal article" date="2007" name="PLoS Genet.">
        <title>The complete genome sequence of Yersinia pseudotuberculosis IP31758, the causative agent of Far East scarlet-like fever.</title>
        <authorList>
            <person name="Eppinger M."/>
            <person name="Rosovitz M.J."/>
            <person name="Fricke W.F."/>
            <person name="Rasko D.A."/>
            <person name="Kokorina G."/>
            <person name="Fayolle C."/>
            <person name="Lindler L.E."/>
            <person name="Carniel E."/>
            <person name="Ravel J."/>
        </authorList>
    </citation>
    <scope>NUCLEOTIDE SEQUENCE [LARGE SCALE GENOMIC DNA]</scope>
    <source>
        <strain evidence="2 3">IP 31758</strain>
    </source>
</reference>
<dbReference type="KEGG" id="ypi:YpsIP31758_3468"/>
<name>A0A0U1R1J9_YERP3</name>
<dbReference type="InterPro" id="IPR011024">
    <property type="entry name" value="G_crystallin-like"/>
</dbReference>
<dbReference type="Proteomes" id="UP000002412">
    <property type="component" value="Chromosome"/>
</dbReference>
<gene>
    <name evidence="2" type="ordered locus">YpsIP31758_3468</name>
</gene>
<dbReference type="SUPFAM" id="SSF55729">
    <property type="entry name" value="Acyl-CoA N-acyltransferases (Nat)"/>
    <property type="match status" value="1"/>
</dbReference>